<keyword evidence="12" id="KW-0576">Peroxisome</keyword>
<keyword evidence="8" id="KW-0809">Transit peptide</keyword>
<comment type="caution">
    <text evidence="19">The sequence shown here is derived from an EMBL/GenBank/DDBJ whole genome shotgun (WGS) entry which is preliminary data.</text>
</comment>
<dbReference type="Gene3D" id="3.30.559.70">
    <property type="entry name" value="Choline/Carnitine o-acyltransferase, domain 2"/>
    <property type="match status" value="1"/>
</dbReference>
<dbReference type="EC" id="2.3.1.7" evidence="16"/>
<evidence type="ECO:0000256" key="9">
    <source>
        <dbReference type="ARBA" id="ARBA00023098"/>
    </source>
</evidence>
<dbReference type="Pfam" id="PF00755">
    <property type="entry name" value="Carn_acyltransf"/>
    <property type="match status" value="1"/>
</dbReference>
<keyword evidence="11" id="KW-0472">Membrane</keyword>
<dbReference type="EMBL" id="RBNI01001413">
    <property type="protein sequence ID" value="RUP50460.1"/>
    <property type="molecule type" value="Genomic_DNA"/>
</dbReference>
<dbReference type="PANTHER" id="PTHR22589">
    <property type="entry name" value="CARNITINE O-ACYLTRANSFERASE"/>
    <property type="match status" value="1"/>
</dbReference>
<keyword evidence="7" id="KW-0276">Fatty acid metabolism</keyword>
<evidence type="ECO:0000256" key="11">
    <source>
        <dbReference type="ARBA" id="ARBA00023136"/>
    </source>
</evidence>
<evidence type="ECO:0000256" key="8">
    <source>
        <dbReference type="ARBA" id="ARBA00022946"/>
    </source>
</evidence>
<organism evidence="19 20">
    <name type="scientific">Jimgerdemannia flammicorona</name>
    <dbReference type="NCBI Taxonomy" id="994334"/>
    <lineage>
        <taxon>Eukaryota</taxon>
        <taxon>Fungi</taxon>
        <taxon>Fungi incertae sedis</taxon>
        <taxon>Mucoromycota</taxon>
        <taxon>Mucoromycotina</taxon>
        <taxon>Endogonomycetes</taxon>
        <taxon>Endogonales</taxon>
        <taxon>Endogonaceae</taxon>
        <taxon>Jimgerdemannia</taxon>
    </lineage>
</organism>
<gene>
    <name evidence="19" type="ORF">BC936DRAFT_139002</name>
</gene>
<comment type="similarity">
    <text evidence="3 18">Belongs to the carnitine/choline acetyltransferase family.</text>
</comment>
<evidence type="ECO:0000256" key="7">
    <source>
        <dbReference type="ARBA" id="ARBA00022832"/>
    </source>
</evidence>
<dbReference type="FunFam" id="3.30.559.70:FF:000007">
    <property type="entry name" value="Carnitine O-acetyltransferase, mitochondrial"/>
    <property type="match status" value="1"/>
</dbReference>
<dbReference type="Gene3D" id="3.30.559.10">
    <property type="entry name" value="Chloramphenicol acetyltransferase-like domain"/>
    <property type="match status" value="1"/>
</dbReference>
<keyword evidence="4" id="KW-0813">Transport</keyword>
<keyword evidence="10" id="KW-0496">Mitochondrion</keyword>
<evidence type="ECO:0000256" key="3">
    <source>
        <dbReference type="ARBA" id="ARBA00005232"/>
    </source>
</evidence>
<dbReference type="AlphaFoldDB" id="A0A433DHY2"/>
<keyword evidence="13 18" id="KW-0012">Acyltransferase</keyword>
<comment type="catalytic activity">
    <reaction evidence="14">
        <text>(R)-carnitine + acetyl-CoA = O-acetyl-(R)-carnitine + CoA</text>
        <dbReference type="Rhea" id="RHEA:21136"/>
        <dbReference type="ChEBI" id="CHEBI:16347"/>
        <dbReference type="ChEBI" id="CHEBI:57287"/>
        <dbReference type="ChEBI" id="CHEBI:57288"/>
        <dbReference type="ChEBI" id="CHEBI:57589"/>
        <dbReference type="EC" id="2.3.1.7"/>
    </reaction>
</comment>
<proteinExistence type="inferred from homology"/>
<reference evidence="19 20" key="1">
    <citation type="journal article" date="2018" name="New Phytol.">
        <title>Phylogenomics of Endogonaceae and evolution of mycorrhizas within Mucoromycota.</title>
        <authorList>
            <person name="Chang Y."/>
            <person name="Desiro A."/>
            <person name="Na H."/>
            <person name="Sandor L."/>
            <person name="Lipzen A."/>
            <person name="Clum A."/>
            <person name="Barry K."/>
            <person name="Grigoriev I.V."/>
            <person name="Martin F.M."/>
            <person name="Stajich J.E."/>
            <person name="Smith M.E."/>
            <person name="Bonito G."/>
            <person name="Spatafora J.W."/>
        </authorList>
    </citation>
    <scope>NUCLEOTIDE SEQUENCE [LARGE SCALE GENOMIC DNA]</scope>
    <source>
        <strain evidence="19 20">GMNB39</strain>
    </source>
</reference>
<evidence type="ECO:0000256" key="6">
    <source>
        <dbReference type="ARBA" id="ARBA00022792"/>
    </source>
</evidence>
<evidence type="ECO:0000256" key="14">
    <source>
        <dbReference type="ARBA" id="ARBA00052702"/>
    </source>
</evidence>
<dbReference type="InterPro" id="IPR023213">
    <property type="entry name" value="CAT-like_dom_sf"/>
</dbReference>
<comment type="function">
    <text evidence="15">Carnitine acetylase is specific for short chain fatty acids. Carnitine acetylase seems to affect the flux through the pyruvate dehydrogenase complex. It may be involved as well in the transport of acetyl-CoA into mitochondria.</text>
</comment>
<keyword evidence="5 18" id="KW-0808">Transferase</keyword>
<dbReference type="InterPro" id="IPR000542">
    <property type="entry name" value="Carn_acyl_trans"/>
</dbReference>
<name>A0A433DHY2_9FUNG</name>
<evidence type="ECO:0000256" key="10">
    <source>
        <dbReference type="ARBA" id="ARBA00023128"/>
    </source>
</evidence>
<evidence type="ECO:0000256" key="2">
    <source>
        <dbReference type="ARBA" id="ARBA00004443"/>
    </source>
</evidence>
<evidence type="ECO:0000256" key="15">
    <source>
        <dbReference type="ARBA" id="ARBA00053195"/>
    </source>
</evidence>
<evidence type="ECO:0000256" key="5">
    <source>
        <dbReference type="ARBA" id="ARBA00022679"/>
    </source>
</evidence>
<dbReference type="InterPro" id="IPR042231">
    <property type="entry name" value="Cho/carn_acyl_trans_2"/>
</dbReference>
<dbReference type="PANTHER" id="PTHR22589:SF103">
    <property type="entry name" value="CARNITINE O-ACETYL-TRANSFERASE, ISOFORM A-RELATED"/>
    <property type="match status" value="1"/>
</dbReference>
<dbReference type="OrthoDB" id="240216at2759"/>
<protein>
    <recommendedName>
        <fullName evidence="17">Carnitine O-acetyltransferase, mitochondrial</fullName>
        <ecNumber evidence="16">2.3.1.7</ecNumber>
    </recommendedName>
</protein>
<sequence>MSLRALLTSRTLLRTSAISPIPKQMRSADHINLFYSDHQHLQTANTMLRRNYTAAAVSLPADNSVGHMLRYQKAMPKLPVPALGATLDKYLRSVRPLLSDADYAKTVVAVEEFRAPGGPGEKLQERLLAKAQDPKTVNWLEDWWNELAYFGYRDPVVIYVSYFFAYRDDRLRRAPAARAASIATAALEFRKQVVNITHRNSHRNWSVASRPSRNLARYIDFPAFHHNRASQTIEYEFAKNDPLCMDSYKWMFNACRMPAKPSDYEVVFDPTMHNHIVVMRHNQFYVVETQQDGRQLSTAELEAQFANIIAQAGDKKDPAIGALTAENRDVWTDCRDLLVKAHPSNKAALEKIESSVFLICLDDTAPVTRDEVSRACWHGDGRNRFYDKSLQFIVFENGKAGFMGEHSSMDGTPTSRLNDFVLTELAKNKIDHGSPQVRSNLPTPSKIQFHLNHDVHKAIDSALQTFDSLIGSHDLHVLAYNGYGKNLIKRFKTSPDAYVQMIIQLAYYKMFGVSRPTYESAQVRKFQHGRTETCRTVSLESVAWVKAMEDPSVPIDKKALLGREAIKSHIKYMTDAVEAHGVDRHLLGLRLSLKPDETKPALFTDPAYAYSSHWYLSTSQLTSEYFEGYGWGEVQPDGFGIAYMIKNNSLHFNVASVKDLTVHGTKYVAGTQKMRAYLEEAADDMRHVFEAGLPAEPIKAKL</sequence>
<evidence type="ECO:0000256" key="12">
    <source>
        <dbReference type="ARBA" id="ARBA00023140"/>
    </source>
</evidence>
<keyword evidence="6" id="KW-0999">Mitochondrion inner membrane</keyword>
<dbReference type="GO" id="GO:0005743">
    <property type="term" value="C:mitochondrial inner membrane"/>
    <property type="evidence" value="ECO:0007669"/>
    <property type="project" value="UniProtKB-SubCell"/>
</dbReference>
<keyword evidence="9" id="KW-0443">Lipid metabolism</keyword>
<dbReference type="GO" id="GO:0004092">
    <property type="term" value="F:carnitine O-acetyltransferase activity"/>
    <property type="evidence" value="ECO:0007669"/>
    <property type="project" value="UniProtKB-EC"/>
</dbReference>
<evidence type="ECO:0000256" key="1">
    <source>
        <dbReference type="ARBA" id="ARBA00004275"/>
    </source>
</evidence>
<dbReference type="GO" id="GO:0009437">
    <property type="term" value="P:carnitine metabolic process"/>
    <property type="evidence" value="ECO:0007669"/>
    <property type="project" value="TreeGrafter"/>
</dbReference>
<dbReference type="InterPro" id="IPR039551">
    <property type="entry name" value="Cho/carn_acyl_trans"/>
</dbReference>
<evidence type="ECO:0000313" key="19">
    <source>
        <dbReference type="EMBL" id="RUP50460.1"/>
    </source>
</evidence>
<accession>A0A433DHY2</accession>
<comment type="subcellular location">
    <subcellularLocation>
        <location evidence="2">Mitochondrion inner membrane</location>
        <topology evidence="2">Peripheral membrane protein</topology>
        <orientation evidence="2">Matrix side</orientation>
    </subcellularLocation>
    <subcellularLocation>
        <location evidence="1">Peroxisome</location>
    </subcellularLocation>
</comment>
<keyword evidence="20" id="KW-1185">Reference proteome</keyword>
<evidence type="ECO:0000256" key="4">
    <source>
        <dbReference type="ARBA" id="ARBA00022448"/>
    </source>
</evidence>
<dbReference type="SUPFAM" id="SSF52777">
    <property type="entry name" value="CoA-dependent acyltransferases"/>
    <property type="match status" value="2"/>
</dbReference>
<evidence type="ECO:0000256" key="13">
    <source>
        <dbReference type="ARBA" id="ARBA00023315"/>
    </source>
</evidence>
<evidence type="ECO:0000313" key="20">
    <source>
        <dbReference type="Proteomes" id="UP000268093"/>
    </source>
</evidence>
<dbReference type="Proteomes" id="UP000268093">
    <property type="component" value="Unassembled WGS sequence"/>
</dbReference>
<dbReference type="GO" id="GO:0006631">
    <property type="term" value="P:fatty acid metabolic process"/>
    <property type="evidence" value="ECO:0007669"/>
    <property type="project" value="UniProtKB-KW"/>
</dbReference>
<evidence type="ECO:0000256" key="18">
    <source>
        <dbReference type="RuleBase" id="RU003801"/>
    </source>
</evidence>
<evidence type="ECO:0000256" key="17">
    <source>
        <dbReference type="ARBA" id="ARBA00073438"/>
    </source>
</evidence>
<evidence type="ECO:0000256" key="16">
    <source>
        <dbReference type="ARBA" id="ARBA00066910"/>
    </source>
</evidence>
<dbReference type="PROSITE" id="PS00440">
    <property type="entry name" value="ACYLTRANSF_C_2"/>
    <property type="match status" value="1"/>
</dbReference>
<dbReference type="GO" id="GO:0005777">
    <property type="term" value="C:peroxisome"/>
    <property type="evidence" value="ECO:0007669"/>
    <property type="project" value="UniProtKB-SubCell"/>
</dbReference>